<keyword evidence="1" id="KW-0675">Receptor</keyword>
<proteinExistence type="predicted"/>
<dbReference type="AlphaFoldDB" id="A0A146K628"/>
<organism evidence="1">
    <name type="scientific">Trepomonas sp. PC1</name>
    <dbReference type="NCBI Taxonomy" id="1076344"/>
    <lineage>
        <taxon>Eukaryota</taxon>
        <taxon>Metamonada</taxon>
        <taxon>Diplomonadida</taxon>
        <taxon>Hexamitidae</taxon>
        <taxon>Hexamitinae</taxon>
        <taxon>Trepomonas</taxon>
    </lineage>
</organism>
<accession>A0A146K628</accession>
<feature type="non-terminal residue" evidence="1">
    <location>
        <position position="1"/>
    </location>
</feature>
<dbReference type="EMBL" id="GDID01005252">
    <property type="protein sequence ID" value="JAP91354.1"/>
    <property type="molecule type" value="Transcribed_RNA"/>
</dbReference>
<evidence type="ECO:0000313" key="1">
    <source>
        <dbReference type="EMBL" id="JAP91354.1"/>
    </source>
</evidence>
<sequence length="69" mass="8051">RRNLWNVLRVDNQMATNCEDFSYTRFIPVLVVQEPRVKPLKKCEFFPIKRQKAGSDEAPLLDVSMSVPE</sequence>
<name>A0A146K628_9EUKA</name>
<protein>
    <submittedName>
        <fullName evidence="1">Xenotropic and polytropic murine leukemia virus receptor</fullName>
    </submittedName>
</protein>
<gene>
    <name evidence="1" type="ORF">TPC1_17061</name>
</gene>
<reference evidence="1" key="1">
    <citation type="submission" date="2015-07" db="EMBL/GenBank/DDBJ databases">
        <title>Adaptation to a free-living lifestyle via gene acquisitions in the diplomonad Trepomonas sp. PC1.</title>
        <authorList>
            <person name="Xu F."/>
            <person name="Jerlstrom-Hultqvist J."/>
            <person name="Kolisko M."/>
            <person name="Simpson A.G.B."/>
            <person name="Roger A.J."/>
            <person name="Svard S.G."/>
            <person name="Andersson J.O."/>
        </authorList>
    </citation>
    <scope>NUCLEOTIDE SEQUENCE</scope>
    <source>
        <strain evidence="1">PC1</strain>
    </source>
</reference>